<reference evidence="7" key="2">
    <citation type="submission" date="2015-01" db="EMBL/GenBank/DDBJ databases">
        <title>Evolutionary Origins and Diversification of the Mycorrhizal Mutualists.</title>
        <authorList>
            <consortium name="DOE Joint Genome Institute"/>
            <consortium name="Mycorrhizal Genomics Consortium"/>
            <person name="Kohler A."/>
            <person name="Kuo A."/>
            <person name="Nagy L.G."/>
            <person name="Floudas D."/>
            <person name="Copeland A."/>
            <person name="Barry K.W."/>
            <person name="Cichocki N."/>
            <person name="Veneault-Fourrey C."/>
            <person name="LaButti K."/>
            <person name="Lindquist E.A."/>
            <person name="Lipzen A."/>
            <person name="Lundell T."/>
            <person name="Morin E."/>
            <person name="Murat C."/>
            <person name="Riley R."/>
            <person name="Ohm R."/>
            <person name="Sun H."/>
            <person name="Tunlid A."/>
            <person name="Henrissat B."/>
            <person name="Grigoriev I.V."/>
            <person name="Hibbett D.S."/>
            <person name="Martin F."/>
        </authorList>
    </citation>
    <scope>NUCLEOTIDE SEQUENCE [LARGE SCALE GENOMIC DNA]</scope>
    <source>
        <strain evidence="7">Zn</strain>
    </source>
</reference>
<accession>A0A0C3GQ23</accession>
<dbReference type="PANTHER" id="PTHR45832">
    <property type="entry name" value="SERINE/THREONINE-PROTEIN KINASE SAMKA-RELATED-RELATED"/>
    <property type="match status" value="1"/>
</dbReference>
<evidence type="ECO:0000256" key="3">
    <source>
        <dbReference type="ARBA" id="ARBA00022840"/>
    </source>
</evidence>
<feature type="region of interest" description="Disordered" evidence="4">
    <location>
        <begin position="1"/>
        <end position="59"/>
    </location>
</feature>
<evidence type="ECO:0000259" key="5">
    <source>
        <dbReference type="PROSITE" id="PS50011"/>
    </source>
</evidence>
<comment type="similarity">
    <text evidence="1">Belongs to the protein kinase superfamily. STE Ser/Thr protein kinase family. STE20 subfamily.</text>
</comment>
<dbReference type="Proteomes" id="UP000054321">
    <property type="component" value="Unassembled WGS sequence"/>
</dbReference>
<evidence type="ECO:0000256" key="1">
    <source>
        <dbReference type="ARBA" id="ARBA00008874"/>
    </source>
</evidence>
<dbReference type="Gene3D" id="3.30.200.20">
    <property type="entry name" value="Phosphorylase Kinase, domain 1"/>
    <property type="match status" value="1"/>
</dbReference>
<dbReference type="GO" id="GO:0004672">
    <property type="term" value="F:protein kinase activity"/>
    <property type="evidence" value="ECO:0007669"/>
    <property type="project" value="InterPro"/>
</dbReference>
<dbReference type="HOGENOM" id="CLU_888762_0_0_1"/>
<keyword evidence="2" id="KW-0547">Nucleotide-binding</keyword>
<dbReference type="InterPro" id="IPR051931">
    <property type="entry name" value="PAK3-like"/>
</dbReference>
<evidence type="ECO:0000256" key="2">
    <source>
        <dbReference type="ARBA" id="ARBA00022741"/>
    </source>
</evidence>
<reference evidence="6 7" key="1">
    <citation type="submission" date="2014-04" db="EMBL/GenBank/DDBJ databases">
        <authorList>
            <consortium name="DOE Joint Genome Institute"/>
            <person name="Kuo A."/>
            <person name="Martino E."/>
            <person name="Perotto S."/>
            <person name="Kohler A."/>
            <person name="Nagy L.G."/>
            <person name="Floudas D."/>
            <person name="Copeland A."/>
            <person name="Barry K.W."/>
            <person name="Cichocki N."/>
            <person name="Veneault-Fourrey C."/>
            <person name="LaButti K."/>
            <person name="Lindquist E.A."/>
            <person name="Lipzen A."/>
            <person name="Lundell T."/>
            <person name="Morin E."/>
            <person name="Murat C."/>
            <person name="Sun H."/>
            <person name="Tunlid A."/>
            <person name="Henrissat B."/>
            <person name="Grigoriev I.V."/>
            <person name="Hibbett D.S."/>
            <person name="Martin F."/>
            <person name="Nordberg H.P."/>
            <person name="Cantor M.N."/>
            <person name="Hua S.X."/>
        </authorList>
    </citation>
    <scope>NUCLEOTIDE SEQUENCE [LARGE SCALE GENOMIC DNA]</scope>
    <source>
        <strain evidence="6 7">Zn</strain>
    </source>
</reference>
<feature type="compositionally biased region" description="Basic and acidic residues" evidence="4">
    <location>
        <begin position="7"/>
        <end position="19"/>
    </location>
</feature>
<dbReference type="STRING" id="913774.A0A0C3GQ23"/>
<dbReference type="InterPro" id="IPR000719">
    <property type="entry name" value="Prot_kinase_dom"/>
</dbReference>
<keyword evidence="7" id="KW-1185">Reference proteome</keyword>
<dbReference type="PANTHER" id="PTHR45832:SF22">
    <property type="entry name" value="SERINE_THREONINE-PROTEIN KINASE SAMKA-RELATED"/>
    <property type="match status" value="1"/>
</dbReference>
<proteinExistence type="inferred from homology"/>
<protein>
    <recommendedName>
        <fullName evidence="5">Protein kinase domain-containing protein</fullName>
    </recommendedName>
</protein>
<dbReference type="GO" id="GO:0005524">
    <property type="term" value="F:ATP binding"/>
    <property type="evidence" value="ECO:0007669"/>
    <property type="project" value="UniProtKB-KW"/>
</dbReference>
<name>A0A0C3GQ23_OIDMZ</name>
<dbReference type="SMART" id="SM00220">
    <property type="entry name" value="S_TKc"/>
    <property type="match status" value="1"/>
</dbReference>
<dbReference type="Gene3D" id="1.10.510.10">
    <property type="entry name" value="Transferase(Phosphotransferase) domain 1"/>
    <property type="match status" value="1"/>
</dbReference>
<gene>
    <name evidence="6" type="ORF">OIDMADRAFT_61438</name>
</gene>
<keyword evidence="3" id="KW-0067">ATP-binding</keyword>
<evidence type="ECO:0000256" key="4">
    <source>
        <dbReference type="SAM" id="MobiDB-lite"/>
    </source>
</evidence>
<evidence type="ECO:0000313" key="6">
    <source>
        <dbReference type="EMBL" id="KIM93504.1"/>
    </source>
</evidence>
<feature type="domain" description="Protein kinase" evidence="5">
    <location>
        <begin position="70"/>
        <end position="313"/>
    </location>
</feature>
<organism evidence="6 7">
    <name type="scientific">Oidiodendron maius (strain Zn)</name>
    <dbReference type="NCBI Taxonomy" id="913774"/>
    <lineage>
        <taxon>Eukaryota</taxon>
        <taxon>Fungi</taxon>
        <taxon>Dikarya</taxon>
        <taxon>Ascomycota</taxon>
        <taxon>Pezizomycotina</taxon>
        <taxon>Leotiomycetes</taxon>
        <taxon>Leotiomycetes incertae sedis</taxon>
        <taxon>Myxotrichaceae</taxon>
        <taxon>Oidiodendron</taxon>
    </lineage>
</organism>
<evidence type="ECO:0000313" key="7">
    <source>
        <dbReference type="Proteomes" id="UP000054321"/>
    </source>
</evidence>
<dbReference type="InterPro" id="IPR011009">
    <property type="entry name" value="Kinase-like_dom_sf"/>
</dbReference>
<dbReference type="AlphaFoldDB" id="A0A0C3GQ23"/>
<sequence>MANPRKSNIDRGLRDERARSVFPPKLKTDSESLSRIPLQSKPSKIQRPRPPPVSTTPQQILRGLSAQEGVIAERRPGQVNYNDPWSSYEKKLYLDGDARVIGAFRIKRRVARIIVRVSPRLDKDRILQLLEIQHKHIVPVLEAFQDTDTFLVYEAMHISLDVLIGCGEIFEEPQIARICHELLLAIVNLASKGLQHGNITPSRVLFTSSGVTKLAYIHKCTPLEVSIMPSSRDLWSLGHLILEIVEPWNTVIPKFEPGEVLNFENRNKWSSEANDFLRNTSTAFPKDLLEVYSILTCLATPLTVYSSTDFYET</sequence>
<dbReference type="EMBL" id="KN832894">
    <property type="protein sequence ID" value="KIM93504.1"/>
    <property type="molecule type" value="Genomic_DNA"/>
</dbReference>
<dbReference type="OrthoDB" id="4062651at2759"/>
<dbReference type="InParanoid" id="A0A0C3GQ23"/>
<dbReference type="PROSITE" id="PS50011">
    <property type="entry name" value="PROTEIN_KINASE_DOM"/>
    <property type="match status" value="1"/>
</dbReference>
<dbReference type="SUPFAM" id="SSF56112">
    <property type="entry name" value="Protein kinase-like (PK-like)"/>
    <property type="match status" value="1"/>
</dbReference>